<feature type="transmembrane region" description="Helical" evidence="1">
    <location>
        <begin position="373"/>
        <end position="396"/>
    </location>
</feature>
<keyword evidence="1" id="KW-1133">Transmembrane helix</keyword>
<keyword evidence="1" id="KW-0472">Membrane</keyword>
<keyword evidence="3" id="KW-1185">Reference proteome</keyword>
<dbReference type="CDD" id="cd21416">
    <property type="entry name" value="HDC_protein"/>
    <property type="match status" value="1"/>
</dbReference>
<feature type="transmembrane region" description="Helical" evidence="1">
    <location>
        <begin position="297"/>
        <end position="320"/>
    </location>
</feature>
<feature type="transmembrane region" description="Helical" evidence="1">
    <location>
        <begin position="150"/>
        <end position="171"/>
    </location>
</feature>
<evidence type="ECO:0000256" key="1">
    <source>
        <dbReference type="SAM" id="Phobius"/>
    </source>
</evidence>
<reference evidence="2" key="1">
    <citation type="submission" date="2020-08" db="EMBL/GenBank/DDBJ databases">
        <title>Genome public.</title>
        <authorList>
            <person name="Liu C."/>
            <person name="Sun Q."/>
        </authorList>
    </citation>
    <scope>NUCLEOTIDE SEQUENCE</scope>
    <source>
        <strain evidence="2">BX7</strain>
    </source>
</reference>
<feature type="transmembrane region" description="Helical" evidence="1">
    <location>
        <begin position="30"/>
        <end position="50"/>
    </location>
</feature>
<gene>
    <name evidence="2" type="ORF">H8695_05670</name>
</gene>
<evidence type="ECO:0000313" key="2">
    <source>
        <dbReference type="EMBL" id="MBC8536179.1"/>
    </source>
</evidence>
<comment type="caution">
    <text evidence="2">The sequence shown here is derived from an EMBL/GenBank/DDBJ whole genome shotgun (WGS) entry which is preliminary data.</text>
</comment>
<proteinExistence type="predicted"/>
<dbReference type="RefSeq" id="WP_249299931.1">
    <property type="nucleotide sequence ID" value="NZ_JACRSP010000002.1"/>
</dbReference>
<dbReference type="EMBL" id="JACRSP010000002">
    <property type="protein sequence ID" value="MBC8536179.1"/>
    <property type="molecule type" value="Genomic_DNA"/>
</dbReference>
<feature type="transmembrane region" description="Helical" evidence="1">
    <location>
        <begin position="270"/>
        <end position="291"/>
    </location>
</feature>
<evidence type="ECO:0000313" key="3">
    <source>
        <dbReference type="Proteomes" id="UP000620366"/>
    </source>
</evidence>
<keyword evidence="1" id="KW-0812">Transmembrane</keyword>
<feature type="transmembrane region" description="Helical" evidence="1">
    <location>
        <begin position="239"/>
        <end position="258"/>
    </location>
</feature>
<accession>A0A926HTT2</accession>
<feature type="transmembrane region" description="Helical" evidence="1">
    <location>
        <begin position="327"/>
        <end position="347"/>
    </location>
</feature>
<dbReference type="InterPro" id="IPR049576">
    <property type="entry name" value="HDC-like"/>
</dbReference>
<feature type="transmembrane region" description="Helical" evidence="1">
    <location>
        <begin position="56"/>
        <end position="77"/>
    </location>
</feature>
<name>A0A926HTT2_9FIRM</name>
<organism evidence="2 3">
    <name type="scientific">Feifania hominis</name>
    <dbReference type="NCBI Taxonomy" id="2763660"/>
    <lineage>
        <taxon>Bacteria</taxon>
        <taxon>Bacillati</taxon>
        <taxon>Bacillota</taxon>
        <taxon>Clostridia</taxon>
        <taxon>Eubacteriales</taxon>
        <taxon>Feifaniaceae</taxon>
        <taxon>Feifania</taxon>
    </lineage>
</organism>
<protein>
    <submittedName>
        <fullName evidence="2">Uncharacterized protein</fullName>
    </submittedName>
</protein>
<sequence>MIWDNLVFSFFFLALLYAIGTFISKKTKGVIIALIFVSFVYIAGYLTGWIPTTTPANLGIAPISSGFMTLIVVVHLGTTISVRQLLSEWRTVVVCLVSLVVMVGVMFTLGSGIFGFQTAAAAAGPISGGLISTMLTSNAVNEAGLAHLGALVWMVGILQQLVGVPVTSILMRIHVKSMINKGEHLTKSKIAQIEEDPNYKSKFKIIPDVPEQYNSPYLILAKIAFIAFLAKFLDQITNGALPSAAVALVLGVLFYELGFLDKNALSKANMLTFVMFILLAAIPGNFASLTVETILPVLGATLGLLAIGIVGIVLGALVMGKILKMPTILAACCGLSALYGFPSTMFITQEVIKATGLPEDQAQNLTDKTMPHMLIAGFTTVTVASVLITGLIVGYAF</sequence>
<dbReference type="AlphaFoldDB" id="A0A926HTT2"/>
<dbReference type="Proteomes" id="UP000620366">
    <property type="component" value="Unassembled WGS sequence"/>
</dbReference>
<feature type="transmembrane region" description="Helical" evidence="1">
    <location>
        <begin position="89"/>
        <end position="109"/>
    </location>
</feature>
<feature type="transmembrane region" description="Helical" evidence="1">
    <location>
        <begin position="6"/>
        <end position="23"/>
    </location>
</feature>